<keyword evidence="2" id="KW-1185">Reference proteome</keyword>
<evidence type="ECO:0000313" key="1">
    <source>
        <dbReference type="EMBL" id="UYP45172.1"/>
    </source>
</evidence>
<dbReference type="Proteomes" id="UP001208689">
    <property type="component" value="Chromosome"/>
</dbReference>
<accession>A0ABY6HS07</accession>
<organism evidence="1 2">
    <name type="scientific">Candidatus Lokiarchaeum ossiferum</name>
    <dbReference type="NCBI Taxonomy" id="2951803"/>
    <lineage>
        <taxon>Archaea</taxon>
        <taxon>Promethearchaeati</taxon>
        <taxon>Promethearchaeota</taxon>
        <taxon>Promethearchaeia</taxon>
        <taxon>Promethearchaeales</taxon>
        <taxon>Promethearchaeaceae</taxon>
        <taxon>Candidatus Lokiarchaeum</taxon>
    </lineage>
</organism>
<protein>
    <submittedName>
        <fullName evidence="1">Uncharacterized protein</fullName>
    </submittedName>
</protein>
<evidence type="ECO:0000313" key="2">
    <source>
        <dbReference type="Proteomes" id="UP001208689"/>
    </source>
</evidence>
<sequence length="95" mass="11164">MEKNQVLLNLIKIVREDPSVSYLQELDPRTEIYVHEMNKTDLIYLNQEYPNFLPAENSTIFSINVISSKMMEGSGYKKFRFYLDPSGKILKRIES</sequence>
<dbReference type="EMBL" id="CP104013">
    <property type="protein sequence ID" value="UYP45172.1"/>
    <property type="molecule type" value="Genomic_DNA"/>
</dbReference>
<reference evidence="1" key="1">
    <citation type="submission" date="2022-09" db="EMBL/GenBank/DDBJ databases">
        <title>Actin cytoskeleton and complex cell architecture in an #Asgard archaeon.</title>
        <authorList>
            <person name="Ponce Toledo R.I."/>
            <person name="Schleper C."/>
            <person name="Rodrigues Oliveira T."/>
            <person name="Wollweber F."/>
            <person name="Xu J."/>
            <person name="Rittmann S."/>
            <person name="Klingl A."/>
            <person name="Pilhofer M."/>
        </authorList>
    </citation>
    <scope>NUCLEOTIDE SEQUENCE</scope>
    <source>
        <strain evidence="1">B-35</strain>
    </source>
</reference>
<name>A0ABY6HS07_9ARCH</name>
<gene>
    <name evidence="1" type="ORF">NEF87_001457</name>
</gene>
<proteinExistence type="predicted"/>